<evidence type="ECO:0000256" key="3">
    <source>
        <dbReference type="ARBA" id="ARBA00023239"/>
    </source>
</evidence>
<accession>A0ABU1ACD7</accession>
<evidence type="ECO:0000313" key="6">
    <source>
        <dbReference type="EMBL" id="MDQ7938642.1"/>
    </source>
</evidence>
<feature type="binding site" evidence="5">
    <location>
        <position position="240"/>
    </location>
    <ligand>
        <name>3-dehydroquinate</name>
        <dbReference type="ChEBI" id="CHEBI:32364"/>
    </ligand>
</feature>
<dbReference type="HAMAP" id="MF_00214">
    <property type="entry name" value="AroD"/>
    <property type="match status" value="1"/>
</dbReference>
<dbReference type="PANTHER" id="PTHR43699">
    <property type="entry name" value="3-DEHYDROQUINATE DEHYDRATASE"/>
    <property type="match status" value="1"/>
</dbReference>
<evidence type="ECO:0000256" key="2">
    <source>
        <dbReference type="ARBA" id="ARBA00023141"/>
    </source>
</evidence>
<dbReference type="InterPro" id="IPR013785">
    <property type="entry name" value="Aldolase_TIM"/>
</dbReference>
<keyword evidence="4 5" id="KW-0704">Schiff base</keyword>
<feature type="active site" description="Schiff-base intermediate with substrate" evidence="5">
    <location>
        <position position="175"/>
    </location>
</feature>
<comment type="similarity">
    <text evidence="5">Belongs to the type-I 3-dehydroquinase family.</text>
</comment>
<dbReference type="SUPFAM" id="SSF51569">
    <property type="entry name" value="Aldolase"/>
    <property type="match status" value="1"/>
</dbReference>
<dbReference type="InterPro" id="IPR001381">
    <property type="entry name" value="DHquinase_I"/>
</dbReference>
<dbReference type="GO" id="GO:0003855">
    <property type="term" value="F:3-dehydroquinate dehydratase activity"/>
    <property type="evidence" value="ECO:0007669"/>
    <property type="project" value="UniProtKB-EC"/>
</dbReference>
<evidence type="ECO:0000313" key="7">
    <source>
        <dbReference type="Proteomes" id="UP001227831"/>
    </source>
</evidence>
<dbReference type="NCBIfam" id="TIGR01093">
    <property type="entry name" value="aroD"/>
    <property type="match status" value="1"/>
</dbReference>
<comment type="caution">
    <text evidence="6">The sequence shown here is derived from an EMBL/GenBank/DDBJ whole genome shotgun (WGS) entry which is preliminary data.</text>
</comment>
<evidence type="ECO:0000256" key="4">
    <source>
        <dbReference type="ARBA" id="ARBA00023270"/>
    </source>
</evidence>
<keyword evidence="3 5" id="KW-0456">Lyase</keyword>
<comment type="function">
    <text evidence="5">Involved in the third step of the chorismate pathway, which leads to the biosynthesis of aromatic amino acids. Catalyzes the cis-dehydration of 3-dehydroquinate (DHQ) and introduces the first double bond of the aromatic ring to yield 3-dehydroshikimate.</text>
</comment>
<gene>
    <name evidence="5 6" type="primary">aroD</name>
    <name evidence="6" type="ORF">RA086_13590</name>
</gene>
<feature type="active site" description="Proton donor/acceptor" evidence="5">
    <location>
        <position position="148"/>
    </location>
</feature>
<proteinExistence type="inferred from homology"/>
<comment type="catalytic activity">
    <reaction evidence="1 5">
        <text>3-dehydroquinate = 3-dehydroshikimate + H2O</text>
        <dbReference type="Rhea" id="RHEA:21096"/>
        <dbReference type="ChEBI" id="CHEBI:15377"/>
        <dbReference type="ChEBI" id="CHEBI:16630"/>
        <dbReference type="ChEBI" id="CHEBI:32364"/>
        <dbReference type="EC" id="4.2.1.10"/>
    </reaction>
</comment>
<reference evidence="6 7" key="1">
    <citation type="journal article" date="2023" name="Int. J. Syst. Evol. Microbiol.">
        <title>Lactiplantibacillus brownii sp. nov., a novel psychrotolerant species isolated from sauerkraut.</title>
        <authorList>
            <person name="Heng Y.C."/>
            <person name="Silvaraju S."/>
            <person name="Lee J.K.Y."/>
            <person name="Kittelmann S."/>
        </authorList>
    </citation>
    <scope>NUCLEOTIDE SEQUENCE [LARGE SCALE GENOMIC DNA]</scope>
    <source>
        <strain evidence="6 7">WILCCON 0030</strain>
    </source>
</reference>
<comment type="caution">
    <text evidence="5">Lacks conserved residue(s) required for the propagation of feature annotation.</text>
</comment>
<name>A0ABU1ACD7_9LACO</name>
<evidence type="ECO:0000256" key="1">
    <source>
        <dbReference type="ARBA" id="ARBA00001864"/>
    </source>
</evidence>
<dbReference type="Pfam" id="PF01487">
    <property type="entry name" value="DHquinase_I"/>
    <property type="match status" value="1"/>
</dbReference>
<keyword evidence="5" id="KW-0028">Amino-acid biosynthesis</keyword>
<protein>
    <recommendedName>
        <fullName evidence="5">3-dehydroquinate dehydratase</fullName>
        <shortName evidence="5">3-dehydroquinase</shortName>
        <ecNumber evidence="5">4.2.1.10</ecNumber>
    </recommendedName>
    <alternativeName>
        <fullName evidence="5">Type I DHQase</fullName>
    </alternativeName>
    <alternativeName>
        <fullName evidence="5">Type I dehydroquinase</fullName>
        <shortName evidence="5">DHQ1</shortName>
    </alternativeName>
</protein>
<feature type="binding site" evidence="5">
    <location>
        <position position="217"/>
    </location>
    <ligand>
        <name>3-dehydroquinate</name>
        <dbReference type="ChEBI" id="CHEBI:32364"/>
    </ligand>
</feature>
<comment type="subunit">
    <text evidence="5">Homodimer.</text>
</comment>
<feature type="binding site" evidence="5">
    <location>
        <position position="236"/>
    </location>
    <ligand>
        <name>3-dehydroquinate</name>
        <dbReference type="ChEBI" id="CHEBI:32364"/>
    </ligand>
</feature>
<dbReference type="Proteomes" id="UP001227831">
    <property type="component" value="Unassembled WGS sequence"/>
</dbReference>
<organism evidence="6 7">
    <name type="scientific">Lactiplantibacillus brownii</name>
    <dbReference type="NCBI Taxonomy" id="3069269"/>
    <lineage>
        <taxon>Bacteria</taxon>
        <taxon>Bacillati</taxon>
        <taxon>Bacillota</taxon>
        <taxon>Bacilli</taxon>
        <taxon>Lactobacillales</taxon>
        <taxon>Lactobacillaceae</taxon>
        <taxon>Lactiplantibacillus</taxon>
    </lineage>
</organism>
<dbReference type="EC" id="4.2.1.10" evidence="5"/>
<feature type="binding site" evidence="5">
    <location>
        <begin position="51"/>
        <end position="53"/>
    </location>
    <ligand>
        <name>3-dehydroquinate</name>
        <dbReference type="ChEBI" id="CHEBI:32364"/>
    </ligand>
</feature>
<feature type="binding site" evidence="5">
    <location>
        <position position="87"/>
    </location>
    <ligand>
        <name>3-dehydroquinate</name>
        <dbReference type="ChEBI" id="CHEBI:32364"/>
    </ligand>
</feature>
<keyword evidence="7" id="KW-1185">Reference proteome</keyword>
<comment type="pathway">
    <text evidence="5">Metabolic intermediate biosynthesis; chorismate biosynthesis; chorismate from D-erythrose 4-phosphate and phosphoenolpyruvate: step 3/7.</text>
</comment>
<sequence length="257" mass="27617">MRPMRNKMVKCRNLKLGVGRPKIAVPITGHTMADILAAVPAIKAAQPDLVEWRIDFYDAVMDPVKLQQTGQQLRAVLGDIALLTTFRTSGEGGNLALTEAAYFDICATALAGGYTDALDLERYHDETAVKRLVAQAHQQNVVVIMSNHDFEQTPAQSDIVQRLASMVDWGADIAKMAVMPQSAADVLTLLAATNEAQQTLTQPVITMAMGDLGKVSRLAGEVFGSCLSFATVGAASAPGQISVERLRPILDELTLNN</sequence>
<dbReference type="EMBL" id="JAVCWF010000001">
    <property type="protein sequence ID" value="MDQ7938642.1"/>
    <property type="molecule type" value="Genomic_DNA"/>
</dbReference>
<evidence type="ECO:0000256" key="5">
    <source>
        <dbReference type="HAMAP-Rule" id="MF_00214"/>
    </source>
</evidence>
<dbReference type="CDD" id="cd00502">
    <property type="entry name" value="DHQase_I"/>
    <property type="match status" value="1"/>
</dbReference>
<dbReference type="InterPro" id="IPR050146">
    <property type="entry name" value="Type-I_3-dehydroquinase"/>
</dbReference>
<dbReference type="PANTHER" id="PTHR43699:SF1">
    <property type="entry name" value="3-DEHYDROQUINATE DEHYDRATASE"/>
    <property type="match status" value="1"/>
</dbReference>
<keyword evidence="2 5" id="KW-0057">Aromatic amino acid biosynthesis</keyword>
<dbReference type="Gene3D" id="3.20.20.70">
    <property type="entry name" value="Aldolase class I"/>
    <property type="match status" value="1"/>
</dbReference>